<reference evidence="2 3" key="1">
    <citation type="submission" date="2019-08" db="EMBL/GenBank/DDBJ databases">
        <title>Antarcticibacterium arcticum sp. nov., a bacterium isolated from marine sediment of the Canadian Beaufort Sea.</title>
        <authorList>
            <person name="Lee Y.M."/>
            <person name="Baek K."/>
            <person name="Lee D.-H."/>
            <person name="Shin S.C."/>
            <person name="Jin Y.K."/>
            <person name="Park Y."/>
        </authorList>
    </citation>
    <scope>NUCLEOTIDE SEQUENCE [LARGE SCALE GENOMIC DNA]</scope>
    <source>
        <strain evidence="2 3">PAMC 28998</strain>
    </source>
</reference>
<dbReference type="KEGG" id="anp:FK178_08030"/>
<dbReference type="Pfam" id="PF13472">
    <property type="entry name" value="Lipase_GDSL_2"/>
    <property type="match status" value="1"/>
</dbReference>
<dbReference type="GO" id="GO:0016788">
    <property type="term" value="F:hydrolase activity, acting on ester bonds"/>
    <property type="evidence" value="ECO:0007669"/>
    <property type="project" value="UniProtKB-ARBA"/>
</dbReference>
<dbReference type="PROSITE" id="PS51257">
    <property type="entry name" value="PROKAR_LIPOPROTEIN"/>
    <property type="match status" value="1"/>
</dbReference>
<protein>
    <submittedName>
        <fullName evidence="2">SGNH/GDSL hydrolase family protein</fullName>
    </submittedName>
</protein>
<keyword evidence="3" id="KW-1185">Reference proteome</keyword>
<dbReference type="RefSeq" id="WP_146833268.1">
    <property type="nucleotide sequence ID" value="NZ_CP042476.1"/>
</dbReference>
<dbReference type="SUPFAM" id="SSF52266">
    <property type="entry name" value="SGNH hydrolase"/>
    <property type="match status" value="1"/>
</dbReference>
<accession>A0A5B8YIR6</accession>
<feature type="domain" description="SGNH hydrolase-type esterase" evidence="1">
    <location>
        <begin position="35"/>
        <end position="212"/>
    </location>
</feature>
<dbReference type="InterPro" id="IPR013830">
    <property type="entry name" value="SGNH_hydro"/>
</dbReference>
<gene>
    <name evidence="2" type="ORF">FK178_08030</name>
</gene>
<sequence length="228" mass="25775">MKKILLVIITSIFILACNSSRDIPVTPQMDFSYLALGDSYTIGEGVGVAQSWPVQLVERLKERGHKMAAPKIVARTGWTTRNLITNFESEIDVHRDFHLVSILIGVNNQYQKRTLSEFEVELREIFRKAITHSKLQEKGVFALSIPDYGVTPFGANNADTIAVQIARFNDVVQRVAQDNNVDFYNITPISQEAAVNRNLIAGDSLHPSALMYSRWVDEIIDRVEEKLR</sequence>
<name>A0A5B8YIR6_9FLAO</name>
<dbReference type="EMBL" id="CP042476">
    <property type="protein sequence ID" value="QED37674.1"/>
    <property type="molecule type" value="Genomic_DNA"/>
</dbReference>
<evidence type="ECO:0000313" key="3">
    <source>
        <dbReference type="Proteomes" id="UP000321954"/>
    </source>
</evidence>
<dbReference type="Gene3D" id="3.40.50.1110">
    <property type="entry name" value="SGNH hydrolase"/>
    <property type="match status" value="1"/>
</dbReference>
<evidence type="ECO:0000313" key="2">
    <source>
        <dbReference type="EMBL" id="QED37674.1"/>
    </source>
</evidence>
<dbReference type="AlphaFoldDB" id="A0A5B8YIR6"/>
<evidence type="ECO:0000259" key="1">
    <source>
        <dbReference type="Pfam" id="PF13472"/>
    </source>
</evidence>
<proteinExistence type="predicted"/>
<keyword evidence="2" id="KW-0378">Hydrolase</keyword>
<dbReference type="CDD" id="cd01832">
    <property type="entry name" value="SGNH_hydrolase_like_1"/>
    <property type="match status" value="1"/>
</dbReference>
<dbReference type="OrthoDB" id="158267at2"/>
<organism evidence="2 3">
    <name type="scientific">Antarcticibacterium arcticum</name>
    <dbReference type="NCBI Taxonomy" id="2585771"/>
    <lineage>
        <taxon>Bacteria</taxon>
        <taxon>Pseudomonadati</taxon>
        <taxon>Bacteroidota</taxon>
        <taxon>Flavobacteriia</taxon>
        <taxon>Flavobacteriales</taxon>
        <taxon>Flavobacteriaceae</taxon>
        <taxon>Antarcticibacterium</taxon>
    </lineage>
</organism>
<dbReference type="Proteomes" id="UP000321954">
    <property type="component" value="Chromosome"/>
</dbReference>
<dbReference type="InterPro" id="IPR036514">
    <property type="entry name" value="SGNH_hydro_sf"/>
</dbReference>